<dbReference type="EMBL" id="CM010720">
    <property type="protein sequence ID" value="RZC67709.1"/>
    <property type="molecule type" value="Genomic_DNA"/>
</dbReference>
<evidence type="ECO:0000313" key="2">
    <source>
        <dbReference type="Proteomes" id="UP000316621"/>
    </source>
</evidence>
<protein>
    <submittedName>
        <fullName evidence="1">Uncharacterized protein</fullName>
    </submittedName>
</protein>
<sequence length="131" mass="15477">MDQSTKIRMTKRSREFLRFLLVADITRKKLAHPFQGDYEEKSHEKLHLFIALKFEKPLEFEWGYRGTFADIHIVDELLKGKLGPKIVHIPSRQMKLYMFHTSQILISMANKSLMGIHFQIHGLCIKPQNNR</sequence>
<reference evidence="1 2" key="1">
    <citation type="journal article" date="2018" name="Science">
        <title>The opium poppy genome and morphinan production.</title>
        <authorList>
            <person name="Guo L."/>
            <person name="Winzer T."/>
            <person name="Yang X."/>
            <person name="Li Y."/>
            <person name="Ning Z."/>
            <person name="He Z."/>
            <person name="Teodor R."/>
            <person name="Lu Y."/>
            <person name="Bowser T.A."/>
            <person name="Graham I.A."/>
            <person name="Ye K."/>
        </authorList>
    </citation>
    <scope>NUCLEOTIDE SEQUENCE [LARGE SCALE GENOMIC DNA]</scope>
    <source>
        <strain evidence="2">cv. HN1</strain>
        <tissue evidence="1">Leaves</tissue>
    </source>
</reference>
<keyword evidence="2" id="KW-1185">Reference proteome</keyword>
<proteinExistence type="predicted"/>
<gene>
    <name evidence="1" type="ORF">C5167_011402</name>
</gene>
<organism evidence="1 2">
    <name type="scientific">Papaver somniferum</name>
    <name type="common">Opium poppy</name>
    <dbReference type="NCBI Taxonomy" id="3469"/>
    <lineage>
        <taxon>Eukaryota</taxon>
        <taxon>Viridiplantae</taxon>
        <taxon>Streptophyta</taxon>
        <taxon>Embryophyta</taxon>
        <taxon>Tracheophyta</taxon>
        <taxon>Spermatophyta</taxon>
        <taxon>Magnoliopsida</taxon>
        <taxon>Ranunculales</taxon>
        <taxon>Papaveraceae</taxon>
        <taxon>Papaveroideae</taxon>
        <taxon>Papaver</taxon>
    </lineage>
</organism>
<accession>A0A4Y7K6Z9</accession>
<name>A0A4Y7K6Z9_PAPSO</name>
<dbReference type="Gramene" id="RZC67709">
    <property type="protein sequence ID" value="RZC67709"/>
    <property type="gene ID" value="C5167_011402"/>
</dbReference>
<evidence type="ECO:0000313" key="1">
    <source>
        <dbReference type="EMBL" id="RZC67709.1"/>
    </source>
</evidence>
<dbReference type="AlphaFoldDB" id="A0A4Y7K6Z9"/>
<dbReference type="Proteomes" id="UP000316621">
    <property type="component" value="Chromosome 6"/>
</dbReference>